<sequence length="381" mass="43820">MAFPASKPAPAKQLREHLQDQQEPFTMASYLSERRYTKSLNSNNQSVDSTKNQTRSHHFDINKGRKRILFTTKSLASLMYKLIPTKNSEELSNCARSNKDDDITETIRKTRRIEKTNWIFSIKCLNAYRSNNSNVKEHSLHSKRHPVFTHASTSVTFNIENLKVKTAADAKFHWMSMEGDMQLSNASLLTEAISNKGSDFITNKEAPSSNTSIPNKRDAGDFMLSASLWEVLINSPIEEKIHVGFAKKRGFNWTCSQYLRNKRLLQQRKQLLLHPMKEAEETQGRKGERHKYTDDISELEDMEQIIYKQICSLGKPSGDFMNITHLMNFDLSSTLEEWSNFQQLKRKIGTEIGDAIMDCKTRQRPRPLNQKPGHVTNTSIC</sequence>
<proteinExistence type="predicted"/>
<dbReference type="InParanoid" id="A0A7N2MY04"/>
<evidence type="ECO:0000313" key="2">
    <source>
        <dbReference type="EnsemblPlants" id="QL11p029345:mrna"/>
    </source>
</evidence>
<keyword evidence="3" id="KW-1185">Reference proteome</keyword>
<dbReference type="Gramene" id="QL11p029345:mrna">
    <property type="protein sequence ID" value="QL11p029345:mrna"/>
    <property type="gene ID" value="QL11p029345"/>
</dbReference>
<dbReference type="Proteomes" id="UP000594261">
    <property type="component" value="Chromosome 11"/>
</dbReference>
<dbReference type="PANTHER" id="PTHR37613:SF3">
    <property type="entry name" value="DUF4378 DOMAIN-CONTAINING PROTEIN"/>
    <property type="match status" value="1"/>
</dbReference>
<evidence type="ECO:0000313" key="3">
    <source>
        <dbReference type="Proteomes" id="UP000594261"/>
    </source>
</evidence>
<evidence type="ECO:0000256" key="1">
    <source>
        <dbReference type="SAM" id="MobiDB-lite"/>
    </source>
</evidence>
<name>A0A7N2MY04_QUELO</name>
<reference evidence="2" key="2">
    <citation type="submission" date="2021-01" db="UniProtKB">
        <authorList>
            <consortium name="EnsemblPlants"/>
        </authorList>
    </citation>
    <scope>IDENTIFICATION</scope>
</reference>
<organism evidence="2 3">
    <name type="scientific">Quercus lobata</name>
    <name type="common">Valley oak</name>
    <dbReference type="NCBI Taxonomy" id="97700"/>
    <lineage>
        <taxon>Eukaryota</taxon>
        <taxon>Viridiplantae</taxon>
        <taxon>Streptophyta</taxon>
        <taxon>Embryophyta</taxon>
        <taxon>Tracheophyta</taxon>
        <taxon>Spermatophyta</taxon>
        <taxon>Magnoliopsida</taxon>
        <taxon>eudicotyledons</taxon>
        <taxon>Gunneridae</taxon>
        <taxon>Pentapetalae</taxon>
        <taxon>rosids</taxon>
        <taxon>fabids</taxon>
        <taxon>Fagales</taxon>
        <taxon>Fagaceae</taxon>
        <taxon>Quercus</taxon>
    </lineage>
</organism>
<protein>
    <submittedName>
        <fullName evidence="2">Uncharacterized protein</fullName>
    </submittedName>
</protein>
<feature type="region of interest" description="Disordered" evidence="1">
    <location>
        <begin position="1"/>
        <end position="23"/>
    </location>
</feature>
<accession>A0A7N2MY04</accession>
<dbReference type="EMBL" id="LRBV02000011">
    <property type="status" value="NOT_ANNOTATED_CDS"/>
    <property type="molecule type" value="Genomic_DNA"/>
</dbReference>
<dbReference type="EnsemblPlants" id="QL11p029345:mrna">
    <property type="protein sequence ID" value="QL11p029345:mrna"/>
    <property type="gene ID" value="QL11p029345"/>
</dbReference>
<reference evidence="2 3" key="1">
    <citation type="journal article" date="2016" name="G3 (Bethesda)">
        <title>First Draft Assembly and Annotation of the Genome of a California Endemic Oak Quercus lobata Nee (Fagaceae).</title>
        <authorList>
            <person name="Sork V.L."/>
            <person name="Fitz-Gibbon S.T."/>
            <person name="Puiu D."/>
            <person name="Crepeau M."/>
            <person name="Gugger P.F."/>
            <person name="Sherman R."/>
            <person name="Stevens K."/>
            <person name="Langley C.H."/>
            <person name="Pellegrini M."/>
            <person name="Salzberg S.L."/>
        </authorList>
    </citation>
    <scope>NUCLEOTIDE SEQUENCE [LARGE SCALE GENOMIC DNA]</scope>
    <source>
        <strain evidence="2 3">cv. SW786</strain>
    </source>
</reference>
<dbReference type="OMA" id="WERKCIE"/>
<dbReference type="AlphaFoldDB" id="A0A7N2MY04"/>
<dbReference type="PANTHER" id="PTHR37613">
    <property type="entry name" value="DUF4378 DOMAIN PROTEIN"/>
    <property type="match status" value="1"/>
</dbReference>